<feature type="transmembrane region" description="Helical" evidence="1">
    <location>
        <begin position="23"/>
        <end position="40"/>
    </location>
</feature>
<evidence type="ECO:0000313" key="4">
    <source>
        <dbReference type="Proteomes" id="UP000290545"/>
    </source>
</evidence>
<dbReference type="OrthoDB" id="129627at2"/>
<keyword evidence="4" id="KW-1185">Reference proteome</keyword>
<evidence type="ECO:0000313" key="3">
    <source>
        <dbReference type="EMBL" id="RXK85619.1"/>
    </source>
</evidence>
<gene>
    <name evidence="3" type="ORF">ESB13_02050</name>
</gene>
<feature type="transmembrane region" description="Helical" evidence="1">
    <location>
        <begin position="98"/>
        <end position="114"/>
    </location>
</feature>
<organism evidence="3 4">
    <name type="scientific">Filimonas effusa</name>
    <dbReference type="NCBI Taxonomy" id="2508721"/>
    <lineage>
        <taxon>Bacteria</taxon>
        <taxon>Pseudomonadati</taxon>
        <taxon>Bacteroidota</taxon>
        <taxon>Chitinophagia</taxon>
        <taxon>Chitinophagales</taxon>
        <taxon>Chitinophagaceae</taxon>
        <taxon>Filimonas</taxon>
    </lineage>
</organism>
<sequence length="264" mass="29546">MTNNEYNDEQFLKRRHRSSGKDRAFTGIFLIIAGGLLFAYKMGAPLPHWLFTFQTILIVIGLIAGLKSRFRQPAWIIPFGLGIFLSIDNWFPGANIDQYTAPIIIMVLGLFFLLRPRHAHKNRKLRQFLRQRQEWQQQFRHDCSNITQEETPGDSIDSVSVFGAVKKKVVSKNFTGGEVTCIMGGAEINLSQADIQGTVVLEVTQLFGGTKLIIPPHWDLKSEIAAVFGGVEDKRPLQGTVADLNKVLVLKGTSVFGGIDIQSY</sequence>
<dbReference type="InterPro" id="IPR054331">
    <property type="entry name" value="LiaF_TM"/>
</dbReference>
<dbReference type="AlphaFoldDB" id="A0A4Q1DAV4"/>
<dbReference type="RefSeq" id="WP_129001372.1">
    <property type="nucleotide sequence ID" value="NZ_SDHZ01000001.1"/>
</dbReference>
<keyword evidence="1" id="KW-1133">Transmembrane helix</keyword>
<dbReference type="PANTHER" id="PTHR40763:SF5">
    <property type="entry name" value="MEMBRANE PROTEIN"/>
    <property type="match status" value="1"/>
</dbReference>
<dbReference type="PANTHER" id="PTHR40763">
    <property type="entry name" value="MEMBRANE PROTEIN-RELATED"/>
    <property type="match status" value="1"/>
</dbReference>
<dbReference type="Pfam" id="PF22570">
    <property type="entry name" value="LiaF-TM"/>
    <property type="match status" value="1"/>
</dbReference>
<feature type="domain" description="LiaF transmembrane" evidence="2">
    <location>
        <begin position="25"/>
        <end position="119"/>
    </location>
</feature>
<keyword evidence="1" id="KW-0472">Membrane</keyword>
<evidence type="ECO:0000256" key="1">
    <source>
        <dbReference type="SAM" id="Phobius"/>
    </source>
</evidence>
<name>A0A4Q1DAV4_9BACT</name>
<accession>A0A4Q1DAV4</accession>
<comment type="caution">
    <text evidence="3">The sequence shown here is derived from an EMBL/GenBank/DDBJ whole genome shotgun (WGS) entry which is preliminary data.</text>
</comment>
<keyword evidence="1" id="KW-0812">Transmembrane</keyword>
<feature type="transmembrane region" description="Helical" evidence="1">
    <location>
        <begin position="46"/>
        <end position="66"/>
    </location>
</feature>
<feature type="transmembrane region" description="Helical" evidence="1">
    <location>
        <begin position="73"/>
        <end position="92"/>
    </location>
</feature>
<protein>
    <recommendedName>
        <fullName evidence="2">LiaF transmembrane domain-containing protein</fullName>
    </recommendedName>
</protein>
<proteinExistence type="predicted"/>
<reference evidence="3 4" key="1">
    <citation type="submission" date="2019-01" db="EMBL/GenBank/DDBJ databases">
        <title>Filimonas sp. strain TTM-71.</title>
        <authorList>
            <person name="Chen W.-M."/>
        </authorList>
    </citation>
    <scope>NUCLEOTIDE SEQUENCE [LARGE SCALE GENOMIC DNA]</scope>
    <source>
        <strain evidence="3 4">TTM-71</strain>
    </source>
</reference>
<dbReference type="EMBL" id="SDHZ01000001">
    <property type="protein sequence ID" value="RXK85619.1"/>
    <property type="molecule type" value="Genomic_DNA"/>
</dbReference>
<evidence type="ECO:0000259" key="2">
    <source>
        <dbReference type="Pfam" id="PF22570"/>
    </source>
</evidence>
<dbReference type="Proteomes" id="UP000290545">
    <property type="component" value="Unassembled WGS sequence"/>
</dbReference>